<evidence type="ECO:0000313" key="1">
    <source>
        <dbReference type="EMBL" id="VVA29453.1"/>
    </source>
</evidence>
<organism evidence="1 2">
    <name type="scientific">Prunus dulcis</name>
    <name type="common">Almond</name>
    <name type="synonym">Amygdalus dulcis</name>
    <dbReference type="NCBI Taxonomy" id="3755"/>
    <lineage>
        <taxon>Eukaryota</taxon>
        <taxon>Viridiplantae</taxon>
        <taxon>Streptophyta</taxon>
        <taxon>Embryophyta</taxon>
        <taxon>Tracheophyta</taxon>
        <taxon>Spermatophyta</taxon>
        <taxon>Magnoliopsida</taxon>
        <taxon>eudicotyledons</taxon>
        <taxon>Gunneridae</taxon>
        <taxon>Pentapetalae</taxon>
        <taxon>rosids</taxon>
        <taxon>fabids</taxon>
        <taxon>Rosales</taxon>
        <taxon>Rosaceae</taxon>
        <taxon>Amygdaloideae</taxon>
        <taxon>Amygdaleae</taxon>
        <taxon>Prunus</taxon>
    </lineage>
</organism>
<dbReference type="Proteomes" id="UP000327085">
    <property type="component" value="Chromosome 5"/>
</dbReference>
<sequence length="79" mass="8874">MQKNGSVEAAVYGATLCSPGYQKISINFVVAITFAVEFVDEDEDEDAQQQHQRRCLELECGAQSYRQVYPNPQSEASRQ</sequence>
<reference evidence="2" key="1">
    <citation type="journal article" date="2020" name="Plant J.">
        <title>Transposons played a major role in the diversification between the closely related almond and peach genomes: results from the almond genome sequence.</title>
        <authorList>
            <person name="Alioto T."/>
            <person name="Alexiou K.G."/>
            <person name="Bardil A."/>
            <person name="Barteri F."/>
            <person name="Castanera R."/>
            <person name="Cruz F."/>
            <person name="Dhingra A."/>
            <person name="Duval H."/>
            <person name="Fernandez I Marti A."/>
            <person name="Frias L."/>
            <person name="Galan B."/>
            <person name="Garcia J.L."/>
            <person name="Howad W."/>
            <person name="Gomez-Garrido J."/>
            <person name="Gut M."/>
            <person name="Julca I."/>
            <person name="Morata J."/>
            <person name="Puigdomenech P."/>
            <person name="Ribeca P."/>
            <person name="Rubio Cabetas M.J."/>
            <person name="Vlasova A."/>
            <person name="Wirthensohn M."/>
            <person name="Garcia-Mas J."/>
            <person name="Gabaldon T."/>
            <person name="Casacuberta J.M."/>
            <person name="Arus P."/>
        </authorList>
    </citation>
    <scope>NUCLEOTIDE SEQUENCE [LARGE SCALE GENOMIC DNA]</scope>
    <source>
        <strain evidence="2">cv. Texas</strain>
    </source>
</reference>
<gene>
    <name evidence="1" type="ORF">ALMOND_2B004646</name>
</gene>
<dbReference type="Gramene" id="VVA29453">
    <property type="protein sequence ID" value="VVA29453"/>
    <property type="gene ID" value="Prudul26B004646"/>
</dbReference>
<evidence type="ECO:0000313" key="2">
    <source>
        <dbReference type="Proteomes" id="UP000327085"/>
    </source>
</evidence>
<accession>A0A5E4FPQ3</accession>
<name>A0A5E4FPQ3_PRUDU</name>
<protein>
    <submittedName>
        <fullName evidence="1">Uncharacterized protein</fullName>
    </submittedName>
</protein>
<proteinExistence type="predicted"/>
<dbReference type="AlphaFoldDB" id="A0A5E4FPQ3"/>
<dbReference type="InParanoid" id="A0A5E4FPQ3"/>
<dbReference type="EMBL" id="CABIKO010000165">
    <property type="protein sequence ID" value="VVA29453.1"/>
    <property type="molecule type" value="Genomic_DNA"/>
</dbReference>